<dbReference type="EMBL" id="BARS01038612">
    <property type="protein sequence ID" value="GAG24596.1"/>
    <property type="molecule type" value="Genomic_DNA"/>
</dbReference>
<dbReference type="SUPFAM" id="SSF53474">
    <property type="entry name" value="alpha/beta-Hydrolases"/>
    <property type="match status" value="1"/>
</dbReference>
<evidence type="ECO:0000259" key="1">
    <source>
        <dbReference type="Pfam" id="PF00561"/>
    </source>
</evidence>
<feature type="non-terminal residue" evidence="2">
    <location>
        <position position="1"/>
    </location>
</feature>
<comment type="caution">
    <text evidence="2">The sequence shown here is derived from an EMBL/GenBank/DDBJ whole genome shotgun (WGS) entry which is preliminary data.</text>
</comment>
<accession>X0XI26</accession>
<proteinExistence type="predicted"/>
<dbReference type="Gene3D" id="3.40.50.1820">
    <property type="entry name" value="alpha/beta hydrolase"/>
    <property type="match status" value="1"/>
</dbReference>
<dbReference type="Pfam" id="PF00561">
    <property type="entry name" value="Abhydrolase_1"/>
    <property type="match status" value="1"/>
</dbReference>
<dbReference type="AlphaFoldDB" id="X0XI26"/>
<organism evidence="2">
    <name type="scientific">marine sediment metagenome</name>
    <dbReference type="NCBI Taxonomy" id="412755"/>
    <lineage>
        <taxon>unclassified sequences</taxon>
        <taxon>metagenomes</taxon>
        <taxon>ecological metagenomes</taxon>
    </lineage>
</organism>
<gene>
    <name evidence="2" type="ORF">S01H1_59063</name>
</gene>
<dbReference type="InterPro" id="IPR029058">
    <property type="entry name" value="AB_hydrolase_fold"/>
</dbReference>
<reference evidence="2" key="1">
    <citation type="journal article" date="2014" name="Front. Microbiol.">
        <title>High frequency of phylogenetically diverse reductive dehalogenase-homologous genes in deep subseafloor sedimentary metagenomes.</title>
        <authorList>
            <person name="Kawai M."/>
            <person name="Futagami T."/>
            <person name="Toyoda A."/>
            <person name="Takaki Y."/>
            <person name="Nishi S."/>
            <person name="Hori S."/>
            <person name="Arai W."/>
            <person name="Tsubouchi T."/>
            <person name="Morono Y."/>
            <person name="Uchiyama I."/>
            <person name="Ito T."/>
            <person name="Fujiyama A."/>
            <person name="Inagaki F."/>
            <person name="Takami H."/>
        </authorList>
    </citation>
    <scope>NUCLEOTIDE SEQUENCE</scope>
    <source>
        <strain evidence="2">Expedition CK06-06</strain>
    </source>
</reference>
<dbReference type="InterPro" id="IPR050266">
    <property type="entry name" value="AB_hydrolase_sf"/>
</dbReference>
<evidence type="ECO:0000313" key="2">
    <source>
        <dbReference type="EMBL" id="GAG24596.1"/>
    </source>
</evidence>
<dbReference type="InterPro" id="IPR000073">
    <property type="entry name" value="AB_hydrolase_1"/>
</dbReference>
<sequence>GTPHFDLRKFNYYEILYSFANPIPEQVNKIVEQIHNTPTWLKQSMAKNAPKDYRAQLPQIQVPTLVMIGEKDTFCLVEEATDMAQRISKAQLEIFPDSGHNIPIEQPKEFNTTLLSFLKDDS</sequence>
<name>X0XI26_9ZZZZ</name>
<dbReference type="PANTHER" id="PTHR43798">
    <property type="entry name" value="MONOACYLGLYCEROL LIPASE"/>
    <property type="match status" value="1"/>
</dbReference>
<protein>
    <recommendedName>
        <fullName evidence="1">AB hydrolase-1 domain-containing protein</fullName>
    </recommendedName>
</protein>
<feature type="domain" description="AB hydrolase-1" evidence="1">
    <location>
        <begin position="30"/>
        <end position="106"/>
    </location>
</feature>